<dbReference type="InterPro" id="IPR000182">
    <property type="entry name" value="GNAT_dom"/>
</dbReference>
<name>A0ABT0J8D0_9MICO</name>
<protein>
    <submittedName>
        <fullName evidence="6">Helix-turn-helix domain-containing GNAT family N-acetyltransferase</fullName>
    </submittedName>
</protein>
<dbReference type="Proteomes" id="UP001651050">
    <property type="component" value="Unassembled WGS sequence"/>
</dbReference>
<dbReference type="PANTHER" id="PTHR43877:SF2">
    <property type="entry name" value="AMINOALKYLPHOSPHONATE N-ACETYLTRANSFERASE-RELATED"/>
    <property type="match status" value="1"/>
</dbReference>
<dbReference type="EMBL" id="JALQCY010000006">
    <property type="protein sequence ID" value="MCK9795708.1"/>
    <property type="molecule type" value="Genomic_DNA"/>
</dbReference>
<organism evidence="6 7">
    <name type="scientific">Isoptericola peretonis</name>
    <dbReference type="NCBI Taxonomy" id="2918523"/>
    <lineage>
        <taxon>Bacteria</taxon>
        <taxon>Bacillati</taxon>
        <taxon>Actinomycetota</taxon>
        <taxon>Actinomycetes</taxon>
        <taxon>Micrococcales</taxon>
        <taxon>Promicromonosporaceae</taxon>
        <taxon>Isoptericola</taxon>
    </lineage>
</organism>
<evidence type="ECO:0000256" key="1">
    <source>
        <dbReference type="ARBA" id="ARBA00022679"/>
    </source>
</evidence>
<dbReference type="SMART" id="SM00347">
    <property type="entry name" value="HTH_MARR"/>
    <property type="match status" value="1"/>
</dbReference>
<dbReference type="InterPro" id="IPR016181">
    <property type="entry name" value="Acyl_CoA_acyltransferase"/>
</dbReference>
<evidence type="ECO:0000256" key="3">
    <source>
        <dbReference type="SAM" id="MobiDB-lite"/>
    </source>
</evidence>
<accession>A0ABT0J8D0</accession>
<evidence type="ECO:0000256" key="2">
    <source>
        <dbReference type="ARBA" id="ARBA00023315"/>
    </source>
</evidence>
<gene>
    <name evidence="6" type="ORF">M1843_18330</name>
</gene>
<dbReference type="Gene3D" id="1.10.10.10">
    <property type="entry name" value="Winged helix-like DNA-binding domain superfamily/Winged helix DNA-binding domain"/>
    <property type="match status" value="1"/>
</dbReference>
<dbReference type="Pfam" id="PF12802">
    <property type="entry name" value="MarR_2"/>
    <property type="match status" value="1"/>
</dbReference>
<proteinExistence type="predicted"/>
<dbReference type="InterPro" id="IPR050832">
    <property type="entry name" value="Bact_Acetyltransf"/>
</dbReference>
<dbReference type="InterPro" id="IPR000835">
    <property type="entry name" value="HTH_MarR-typ"/>
</dbReference>
<evidence type="ECO:0000313" key="6">
    <source>
        <dbReference type="EMBL" id="MCK9795708.1"/>
    </source>
</evidence>
<dbReference type="PANTHER" id="PTHR43877">
    <property type="entry name" value="AMINOALKYLPHOSPHONATE N-ACETYLTRANSFERASE-RELATED-RELATED"/>
    <property type="match status" value="1"/>
</dbReference>
<keyword evidence="7" id="KW-1185">Reference proteome</keyword>
<keyword evidence="1" id="KW-0808">Transferase</keyword>
<dbReference type="PROSITE" id="PS50995">
    <property type="entry name" value="HTH_MARR_2"/>
    <property type="match status" value="1"/>
</dbReference>
<dbReference type="Pfam" id="PF00583">
    <property type="entry name" value="Acetyltransf_1"/>
    <property type="match status" value="1"/>
</dbReference>
<comment type="caution">
    <text evidence="6">The sequence shown here is derived from an EMBL/GenBank/DDBJ whole genome shotgun (WGS) entry which is preliminary data.</text>
</comment>
<dbReference type="InterPro" id="IPR036390">
    <property type="entry name" value="WH_DNA-bd_sf"/>
</dbReference>
<keyword evidence="2" id="KW-0012">Acyltransferase</keyword>
<reference evidence="6 7" key="1">
    <citation type="submission" date="2022-02" db="EMBL/GenBank/DDBJ databases">
        <title>The car tank lid bacteriome: a reservoir of bacteria with potential in bioremediation of fuel.</title>
        <authorList>
            <person name="Vidal-Verdu A."/>
            <person name="Gomez-Martinez D."/>
            <person name="Latorre-Perez A."/>
            <person name="Pereto J."/>
            <person name="Porcar M."/>
        </authorList>
    </citation>
    <scope>NUCLEOTIDE SEQUENCE [LARGE SCALE GENOMIC DNA]</scope>
    <source>
        <strain evidence="6 7">4D.3</strain>
    </source>
</reference>
<dbReference type="SUPFAM" id="SSF46785">
    <property type="entry name" value="Winged helix' DNA-binding domain"/>
    <property type="match status" value="1"/>
</dbReference>
<dbReference type="Gene3D" id="3.40.630.30">
    <property type="match status" value="1"/>
</dbReference>
<feature type="domain" description="HTH marR-type" evidence="4">
    <location>
        <begin position="12"/>
        <end position="146"/>
    </location>
</feature>
<dbReference type="RefSeq" id="WP_416345558.1">
    <property type="nucleotide sequence ID" value="NZ_JALQCY010000006.1"/>
</dbReference>
<dbReference type="SUPFAM" id="SSF55729">
    <property type="entry name" value="Acyl-CoA N-acyltransferases (Nat)"/>
    <property type="match status" value="1"/>
</dbReference>
<dbReference type="PROSITE" id="PS51186">
    <property type="entry name" value="GNAT"/>
    <property type="match status" value="1"/>
</dbReference>
<evidence type="ECO:0000259" key="5">
    <source>
        <dbReference type="PROSITE" id="PS51186"/>
    </source>
</evidence>
<sequence>MTEPISGPPAEVADQVEVVRRFNRSYTQRVGVLEESFLGTGMPLGTARLLFEIGTAPGTTRDLRARLGLDSGYLSRLLRRLEGDGLVAVVPDPDDRRRRRVDLTPAGRRAWADLERRSADRARDLVAPLTHRQRGRLAAALAEADLLVRAATVTLERVDPASELARAAVAAYVAELDERFPGGFDPGSGPAPGEPDPEDARLAPPSGAFVVATSDGEPVACGGVRTLSGGTDDDVVGGVGEIKRMWVHPGWRGAGLGSRLLRHLEGVSRDLGHREVRLDTNGTLAEAVAMYERAGYRRIARYNDNPYAEHFFAKHVG</sequence>
<feature type="region of interest" description="Disordered" evidence="3">
    <location>
        <begin position="181"/>
        <end position="201"/>
    </location>
</feature>
<dbReference type="CDD" id="cd04301">
    <property type="entry name" value="NAT_SF"/>
    <property type="match status" value="1"/>
</dbReference>
<feature type="domain" description="N-acetyltransferase" evidence="5">
    <location>
        <begin position="156"/>
        <end position="313"/>
    </location>
</feature>
<dbReference type="InterPro" id="IPR036388">
    <property type="entry name" value="WH-like_DNA-bd_sf"/>
</dbReference>
<evidence type="ECO:0000313" key="7">
    <source>
        <dbReference type="Proteomes" id="UP001651050"/>
    </source>
</evidence>
<evidence type="ECO:0000259" key="4">
    <source>
        <dbReference type="PROSITE" id="PS50995"/>
    </source>
</evidence>